<dbReference type="InterPro" id="IPR006459">
    <property type="entry name" value="CASP/CASPL"/>
</dbReference>
<feature type="transmembrane region" description="Helical" evidence="9">
    <location>
        <begin position="50"/>
        <end position="70"/>
    </location>
</feature>
<comment type="subcellular location">
    <subcellularLocation>
        <location evidence="1 9">Cell membrane</location>
        <topology evidence="1 9">Multi-pass membrane protein</topology>
    </subcellularLocation>
</comment>
<dbReference type="NCBIfam" id="TIGR01569">
    <property type="entry name" value="A_tha_TIGR01569"/>
    <property type="match status" value="1"/>
</dbReference>
<keyword evidence="7 9" id="KW-0472">Membrane</keyword>
<comment type="caution">
    <text evidence="12">The sequence shown here is derived from an EMBL/GenBank/DDBJ whole genome shotgun (WGS) entry which is preliminary data.</text>
</comment>
<evidence type="ECO:0000313" key="13">
    <source>
        <dbReference type="Proteomes" id="UP001419268"/>
    </source>
</evidence>
<feature type="transmembrane region" description="Helical" evidence="9">
    <location>
        <begin position="97"/>
        <end position="121"/>
    </location>
</feature>
<dbReference type="Proteomes" id="UP001419268">
    <property type="component" value="Unassembled WGS sequence"/>
</dbReference>
<proteinExistence type="inferred from homology"/>
<evidence type="ECO:0000256" key="1">
    <source>
        <dbReference type="ARBA" id="ARBA00004651"/>
    </source>
</evidence>
<evidence type="ECO:0000256" key="6">
    <source>
        <dbReference type="ARBA" id="ARBA00022989"/>
    </source>
</evidence>
<keyword evidence="13" id="KW-1185">Reference proteome</keyword>
<reference evidence="12 13" key="1">
    <citation type="submission" date="2024-01" db="EMBL/GenBank/DDBJ databases">
        <title>Genome assemblies of Stephania.</title>
        <authorList>
            <person name="Yang L."/>
        </authorList>
    </citation>
    <scope>NUCLEOTIDE SEQUENCE [LARGE SCALE GENOMIC DNA]</scope>
    <source>
        <strain evidence="12">JXDWG</strain>
        <tissue evidence="12">Leaf</tissue>
    </source>
</reference>
<evidence type="ECO:0000256" key="3">
    <source>
        <dbReference type="ARBA" id="ARBA00011489"/>
    </source>
</evidence>
<keyword evidence="8" id="KW-0325">Glycoprotein</keyword>
<evidence type="ECO:0000256" key="10">
    <source>
        <dbReference type="SAM" id="MobiDB-lite"/>
    </source>
</evidence>
<feature type="transmembrane region" description="Helical" evidence="9">
    <location>
        <begin position="133"/>
        <end position="154"/>
    </location>
</feature>
<dbReference type="PANTHER" id="PTHR33573">
    <property type="entry name" value="CASP-LIKE PROTEIN 4A4"/>
    <property type="match status" value="1"/>
</dbReference>
<sequence length="212" mass="22457">MNGQKTAPDGGIQMPDTKLAAEDGGADTTGPPDSAASERRNGRRAEAAEAAVRLACVATSVVAVALMATAEERAEISLYGFRLPVYSKWSFSSSFKYLVGMSAASAVHSLIQLFLCLVKVVKKSSVIPAKNQAWLIFAGDQVFAFAMMSAGSAASGVTNLNRTGIQHTALPDFCKPLHSFCGRVAVSVAFAFFTCFLLATSVVFDVIKLSRY</sequence>
<keyword evidence="6 9" id="KW-1133">Transmembrane helix</keyword>
<evidence type="ECO:0000256" key="4">
    <source>
        <dbReference type="ARBA" id="ARBA00022475"/>
    </source>
</evidence>
<evidence type="ECO:0000256" key="2">
    <source>
        <dbReference type="ARBA" id="ARBA00007651"/>
    </source>
</evidence>
<comment type="similarity">
    <text evidence="2 9">Belongs to the Casparian strip membrane proteins (CASP) family.</text>
</comment>
<evidence type="ECO:0000256" key="7">
    <source>
        <dbReference type="ARBA" id="ARBA00023136"/>
    </source>
</evidence>
<feature type="region of interest" description="Disordered" evidence="10">
    <location>
        <begin position="1"/>
        <end position="42"/>
    </location>
</feature>
<dbReference type="PANTHER" id="PTHR33573:SF48">
    <property type="entry name" value="CASP-LIKE PROTEIN 3A1"/>
    <property type="match status" value="1"/>
</dbReference>
<evidence type="ECO:0000256" key="8">
    <source>
        <dbReference type="ARBA" id="ARBA00023180"/>
    </source>
</evidence>
<evidence type="ECO:0000256" key="5">
    <source>
        <dbReference type="ARBA" id="ARBA00022692"/>
    </source>
</evidence>
<keyword evidence="4 9" id="KW-1003">Cell membrane</keyword>
<keyword evidence="5 9" id="KW-0812">Transmembrane</keyword>
<organism evidence="12 13">
    <name type="scientific">Stephania cephalantha</name>
    <dbReference type="NCBI Taxonomy" id="152367"/>
    <lineage>
        <taxon>Eukaryota</taxon>
        <taxon>Viridiplantae</taxon>
        <taxon>Streptophyta</taxon>
        <taxon>Embryophyta</taxon>
        <taxon>Tracheophyta</taxon>
        <taxon>Spermatophyta</taxon>
        <taxon>Magnoliopsida</taxon>
        <taxon>Ranunculales</taxon>
        <taxon>Menispermaceae</taxon>
        <taxon>Menispermoideae</taxon>
        <taxon>Cissampelideae</taxon>
        <taxon>Stephania</taxon>
    </lineage>
</organism>
<dbReference type="EMBL" id="JBBNAG010000003">
    <property type="protein sequence ID" value="KAK9149318.1"/>
    <property type="molecule type" value="Genomic_DNA"/>
</dbReference>
<protein>
    <recommendedName>
        <fullName evidence="9">CASP-like protein</fullName>
    </recommendedName>
</protein>
<comment type="subunit">
    <text evidence="3 9">Homodimer and heterodimers.</text>
</comment>
<evidence type="ECO:0000256" key="9">
    <source>
        <dbReference type="RuleBase" id="RU361233"/>
    </source>
</evidence>
<dbReference type="InterPro" id="IPR006702">
    <property type="entry name" value="CASP_dom"/>
</dbReference>
<evidence type="ECO:0000313" key="12">
    <source>
        <dbReference type="EMBL" id="KAK9149318.1"/>
    </source>
</evidence>
<feature type="transmembrane region" description="Helical" evidence="9">
    <location>
        <begin position="185"/>
        <end position="207"/>
    </location>
</feature>
<name>A0AAP0PLQ5_9MAGN</name>
<dbReference type="AlphaFoldDB" id="A0AAP0PLQ5"/>
<gene>
    <name evidence="12" type="ORF">Scep_008075</name>
</gene>
<dbReference type="Pfam" id="PF04535">
    <property type="entry name" value="CASP_dom"/>
    <property type="match status" value="1"/>
</dbReference>
<dbReference type="GO" id="GO:0005886">
    <property type="term" value="C:plasma membrane"/>
    <property type="evidence" value="ECO:0007669"/>
    <property type="project" value="UniProtKB-SubCell"/>
</dbReference>
<feature type="domain" description="Casparian strip membrane protein" evidence="11">
    <location>
        <begin position="43"/>
        <end position="197"/>
    </location>
</feature>
<accession>A0AAP0PLQ5</accession>
<evidence type="ECO:0000259" key="11">
    <source>
        <dbReference type="Pfam" id="PF04535"/>
    </source>
</evidence>